<evidence type="ECO:0000256" key="2">
    <source>
        <dbReference type="ARBA" id="ARBA00018672"/>
    </source>
</evidence>
<evidence type="ECO:0000256" key="9">
    <source>
        <dbReference type="ARBA" id="ARBA00024867"/>
    </source>
</evidence>
<comment type="subcellular location">
    <subcellularLocation>
        <location evidence="1">Cytoplasm</location>
    </subcellularLocation>
</comment>
<evidence type="ECO:0000256" key="7">
    <source>
        <dbReference type="ARBA" id="ARBA00023125"/>
    </source>
</evidence>
<dbReference type="GO" id="GO:0000160">
    <property type="term" value="P:phosphorelay signal transduction system"/>
    <property type="evidence" value="ECO:0007669"/>
    <property type="project" value="UniProtKB-KW"/>
</dbReference>
<dbReference type="SUPFAM" id="SSF52172">
    <property type="entry name" value="CheY-like"/>
    <property type="match status" value="1"/>
</dbReference>
<organism evidence="13 14">
    <name type="scientific">Lachnoclostridium phytofermentans</name>
    <dbReference type="NCBI Taxonomy" id="66219"/>
    <lineage>
        <taxon>Bacteria</taxon>
        <taxon>Bacillati</taxon>
        <taxon>Bacillota</taxon>
        <taxon>Clostridia</taxon>
        <taxon>Lachnospirales</taxon>
        <taxon>Lachnospiraceae</taxon>
    </lineage>
</organism>
<sequence>MVVYMKIKVLLVDDEKLERVLIRKGFQWEERGFEIIGEASHGEEALDIMNHKQPDLVVTDINMPFMDGLELTEEILKQYPQCKVIIVTGYREFDYARRAVKLGVKDFLLKPVNIKDLEETVTKVKKEIEEQKSINTEYVKLQETVHEHHEIVIESFLQRLVEGRVEEEEARNKLTLYGYEGILKRNCCINIKPIFSPETKEEEKLQLSREMLFVAKSIGSDDMVIFQHFLYNIILFIPNLEGMEEEAIAHKLLERILNQLRLECIIGISEVQNGFQGILHTYIQSQKAISTSVILGKNCVIPYREYRRMKRKSSSMEKFDWKEFIVAIEDGMESQVFDSIDYYLKAMSKEGLFDPNYLKLSTMSMLSKASTVLTKYGKSLEDIIDQDDMYAKVSKIDTIWSMKQYLKESIGVILNYHNTIRSKKSKLIDQVVTYLEVHLYEQNLTLKRIAKDVYVNESYLSRIFKKEMGESLIEYITRKRIEESKRLLDTTDLKVYEIAERVGISDPHYFSICFKKQVGVMVKEYKKQRV</sequence>
<feature type="domain" description="Response regulatory" evidence="12">
    <location>
        <begin position="8"/>
        <end position="125"/>
    </location>
</feature>
<evidence type="ECO:0000256" key="5">
    <source>
        <dbReference type="ARBA" id="ARBA00023012"/>
    </source>
</evidence>
<evidence type="ECO:0000313" key="13">
    <source>
        <dbReference type="EMBL" id="HCL02457.1"/>
    </source>
</evidence>
<dbReference type="Proteomes" id="UP000262969">
    <property type="component" value="Unassembled WGS sequence"/>
</dbReference>
<comment type="caution">
    <text evidence="13">The sequence shown here is derived from an EMBL/GenBank/DDBJ whole genome shotgun (WGS) entry which is preliminary data.</text>
</comment>
<keyword evidence="4 10" id="KW-0597">Phosphoprotein</keyword>
<dbReference type="InterPro" id="IPR009057">
    <property type="entry name" value="Homeodomain-like_sf"/>
</dbReference>
<dbReference type="GO" id="GO:0003700">
    <property type="term" value="F:DNA-binding transcription factor activity"/>
    <property type="evidence" value="ECO:0007669"/>
    <property type="project" value="InterPro"/>
</dbReference>
<evidence type="ECO:0000256" key="6">
    <source>
        <dbReference type="ARBA" id="ARBA00023015"/>
    </source>
</evidence>
<evidence type="ECO:0000259" key="11">
    <source>
        <dbReference type="PROSITE" id="PS01124"/>
    </source>
</evidence>
<dbReference type="PANTHER" id="PTHR42713:SF3">
    <property type="entry name" value="TRANSCRIPTIONAL REGULATORY PROTEIN HPTR"/>
    <property type="match status" value="1"/>
</dbReference>
<dbReference type="PROSITE" id="PS01124">
    <property type="entry name" value="HTH_ARAC_FAMILY_2"/>
    <property type="match status" value="1"/>
</dbReference>
<dbReference type="SMART" id="SM00448">
    <property type="entry name" value="REC"/>
    <property type="match status" value="1"/>
</dbReference>
<dbReference type="AlphaFoldDB" id="A0A3D2X6W3"/>
<dbReference type="Pfam" id="PF12833">
    <property type="entry name" value="HTH_18"/>
    <property type="match status" value="1"/>
</dbReference>
<dbReference type="InterPro" id="IPR051552">
    <property type="entry name" value="HptR"/>
</dbReference>
<dbReference type="CDD" id="cd17536">
    <property type="entry name" value="REC_YesN-like"/>
    <property type="match status" value="1"/>
</dbReference>
<dbReference type="GO" id="GO:0043565">
    <property type="term" value="F:sequence-specific DNA binding"/>
    <property type="evidence" value="ECO:0007669"/>
    <property type="project" value="InterPro"/>
</dbReference>
<name>A0A3D2X6W3_9FIRM</name>
<keyword evidence="7" id="KW-0238">DNA-binding</keyword>
<evidence type="ECO:0000256" key="3">
    <source>
        <dbReference type="ARBA" id="ARBA00022490"/>
    </source>
</evidence>
<evidence type="ECO:0000313" key="14">
    <source>
        <dbReference type="Proteomes" id="UP000262969"/>
    </source>
</evidence>
<feature type="domain" description="HTH araC/xylS-type" evidence="11">
    <location>
        <begin position="429"/>
        <end position="528"/>
    </location>
</feature>
<dbReference type="PANTHER" id="PTHR42713">
    <property type="entry name" value="HISTIDINE KINASE-RELATED"/>
    <property type="match status" value="1"/>
</dbReference>
<accession>A0A3D2X6W3</accession>
<reference evidence="13 14" key="1">
    <citation type="journal article" date="2018" name="Nat. Biotechnol.">
        <title>A standardized bacterial taxonomy based on genome phylogeny substantially revises the tree of life.</title>
        <authorList>
            <person name="Parks D.H."/>
            <person name="Chuvochina M."/>
            <person name="Waite D.W."/>
            <person name="Rinke C."/>
            <person name="Skarshewski A."/>
            <person name="Chaumeil P.A."/>
            <person name="Hugenholtz P."/>
        </authorList>
    </citation>
    <scope>NUCLEOTIDE SEQUENCE [LARGE SCALE GENOMIC DNA]</scope>
    <source>
        <strain evidence="13">UBA11728</strain>
    </source>
</reference>
<dbReference type="SUPFAM" id="SSF46689">
    <property type="entry name" value="Homeodomain-like"/>
    <property type="match status" value="2"/>
</dbReference>
<evidence type="ECO:0000256" key="10">
    <source>
        <dbReference type="PROSITE-ProRule" id="PRU00169"/>
    </source>
</evidence>
<dbReference type="EMBL" id="DPVV01000282">
    <property type="protein sequence ID" value="HCL02457.1"/>
    <property type="molecule type" value="Genomic_DNA"/>
</dbReference>
<dbReference type="InterPro" id="IPR001789">
    <property type="entry name" value="Sig_transdc_resp-reg_receiver"/>
</dbReference>
<comment type="function">
    <text evidence="9">May play the central regulatory role in sporulation. It may be an element of the effector pathway responsible for the activation of sporulation genes in response to nutritional stress. Spo0A may act in concert with spo0H (a sigma factor) to control the expression of some genes that are critical to the sporulation process.</text>
</comment>
<dbReference type="Gene3D" id="3.40.50.2300">
    <property type="match status" value="1"/>
</dbReference>
<gene>
    <name evidence="13" type="ORF">DHW61_08580</name>
</gene>
<keyword evidence="5" id="KW-0902">Two-component regulatory system</keyword>
<evidence type="ECO:0000256" key="8">
    <source>
        <dbReference type="ARBA" id="ARBA00023163"/>
    </source>
</evidence>
<proteinExistence type="predicted"/>
<dbReference type="SMART" id="SM00342">
    <property type="entry name" value="HTH_ARAC"/>
    <property type="match status" value="1"/>
</dbReference>
<dbReference type="PROSITE" id="PS50110">
    <property type="entry name" value="RESPONSE_REGULATORY"/>
    <property type="match status" value="1"/>
</dbReference>
<dbReference type="Gene3D" id="1.10.10.60">
    <property type="entry name" value="Homeodomain-like"/>
    <property type="match status" value="2"/>
</dbReference>
<keyword evidence="8" id="KW-0804">Transcription</keyword>
<keyword evidence="3" id="KW-0963">Cytoplasm</keyword>
<dbReference type="InterPro" id="IPR018060">
    <property type="entry name" value="HTH_AraC"/>
</dbReference>
<dbReference type="Pfam" id="PF00072">
    <property type="entry name" value="Response_reg"/>
    <property type="match status" value="1"/>
</dbReference>
<protein>
    <recommendedName>
        <fullName evidence="2">Stage 0 sporulation protein A homolog</fullName>
    </recommendedName>
</protein>
<evidence type="ECO:0000256" key="4">
    <source>
        <dbReference type="ARBA" id="ARBA00022553"/>
    </source>
</evidence>
<evidence type="ECO:0000256" key="1">
    <source>
        <dbReference type="ARBA" id="ARBA00004496"/>
    </source>
</evidence>
<keyword evidence="6" id="KW-0805">Transcription regulation</keyword>
<evidence type="ECO:0000259" key="12">
    <source>
        <dbReference type="PROSITE" id="PS50110"/>
    </source>
</evidence>
<dbReference type="GO" id="GO:0005737">
    <property type="term" value="C:cytoplasm"/>
    <property type="evidence" value="ECO:0007669"/>
    <property type="project" value="UniProtKB-SubCell"/>
</dbReference>
<dbReference type="InterPro" id="IPR011006">
    <property type="entry name" value="CheY-like_superfamily"/>
</dbReference>
<feature type="modified residue" description="4-aspartylphosphate" evidence="10">
    <location>
        <position position="60"/>
    </location>
</feature>